<evidence type="ECO:0000313" key="1">
    <source>
        <dbReference type="EMBL" id="CAG8621085.1"/>
    </source>
</evidence>
<accession>A0ACA9N1W3</accession>
<sequence>MLANKKSLKKFLAKKKAKGGCSHDEFWIWFVKGNKNETSKGYYFAMCSFCDHYWVNAKLSKLKTHLAYKCQKVDSDTRIKVLVLLTNDESDNDMASTSTATNQINKILLKMIVCCNLPFALVEHSFFQEYTKALHATYSIPSHWVLSNTLLDQELA</sequence>
<keyword evidence="2" id="KW-1185">Reference proteome</keyword>
<comment type="caution">
    <text evidence="1">The sequence shown here is derived from an EMBL/GenBank/DDBJ whole genome shotgun (WGS) entry which is preliminary data.</text>
</comment>
<dbReference type="Proteomes" id="UP000789366">
    <property type="component" value="Unassembled WGS sequence"/>
</dbReference>
<organism evidence="1 2">
    <name type="scientific">Cetraspora pellucida</name>
    <dbReference type="NCBI Taxonomy" id="1433469"/>
    <lineage>
        <taxon>Eukaryota</taxon>
        <taxon>Fungi</taxon>
        <taxon>Fungi incertae sedis</taxon>
        <taxon>Mucoromycota</taxon>
        <taxon>Glomeromycotina</taxon>
        <taxon>Glomeromycetes</taxon>
        <taxon>Diversisporales</taxon>
        <taxon>Gigasporaceae</taxon>
        <taxon>Cetraspora</taxon>
    </lineage>
</organism>
<proteinExistence type="predicted"/>
<dbReference type="EMBL" id="CAJVPW010010978">
    <property type="protein sequence ID" value="CAG8621085.1"/>
    <property type="molecule type" value="Genomic_DNA"/>
</dbReference>
<reference evidence="1" key="1">
    <citation type="submission" date="2021-06" db="EMBL/GenBank/DDBJ databases">
        <authorList>
            <person name="Kallberg Y."/>
            <person name="Tangrot J."/>
            <person name="Rosling A."/>
        </authorList>
    </citation>
    <scope>NUCLEOTIDE SEQUENCE</scope>
    <source>
        <strain evidence="1">28 12/20/2015</strain>
    </source>
</reference>
<evidence type="ECO:0000313" key="2">
    <source>
        <dbReference type="Proteomes" id="UP000789366"/>
    </source>
</evidence>
<name>A0ACA9N1W3_9GLOM</name>
<gene>
    <name evidence="1" type="ORF">SPELUC_LOCUS7866</name>
</gene>
<protein>
    <submittedName>
        <fullName evidence="1">3309_t:CDS:1</fullName>
    </submittedName>
</protein>